<evidence type="ECO:0008006" key="10">
    <source>
        <dbReference type="Google" id="ProtNLM"/>
    </source>
</evidence>
<proteinExistence type="predicted"/>
<reference evidence="7" key="1">
    <citation type="submission" date="2016-10" db="EMBL/GenBank/DDBJ databases">
        <authorList>
            <person name="Varghese N."/>
            <person name="Submissions S."/>
        </authorList>
    </citation>
    <scope>NUCLEOTIDE SEQUENCE [LARGE SCALE GENOMIC DNA]</scope>
    <source>
        <strain evidence="7">Nm10</strain>
    </source>
</reference>
<keyword evidence="7" id="KW-1185">Reference proteome</keyword>
<evidence type="ECO:0000313" key="2">
    <source>
        <dbReference type="EMBL" id="PTQ85335.1"/>
    </source>
</evidence>
<evidence type="ECO:0000313" key="8">
    <source>
        <dbReference type="Proteomes" id="UP000219335"/>
    </source>
</evidence>
<dbReference type="Proteomes" id="UP000181998">
    <property type="component" value="Unassembled WGS sequence"/>
</dbReference>
<dbReference type="Proteomes" id="UP000182882">
    <property type="component" value="Unassembled WGS sequence"/>
</dbReference>
<keyword evidence="1" id="KW-0732">Signal</keyword>
<organism evidence="2 9">
    <name type="scientific">Nitrosomonas ureae</name>
    <dbReference type="NCBI Taxonomy" id="44577"/>
    <lineage>
        <taxon>Bacteria</taxon>
        <taxon>Pseudomonadati</taxon>
        <taxon>Pseudomonadota</taxon>
        <taxon>Betaproteobacteria</taxon>
        <taxon>Nitrosomonadales</taxon>
        <taxon>Nitrosomonadaceae</taxon>
        <taxon>Nitrosomonas</taxon>
    </lineage>
</organism>
<reference evidence="3 6" key="2">
    <citation type="submission" date="2016-10" db="EMBL/GenBank/DDBJ databases">
        <authorList>
            <person name="de Groot N.N."/>
        </authorList>
    </citation>
    <scope>NUCLEOTIDE SEQUENCE [LARGE SCALE GENOMIC DNA]</scope>
    <source>
        <strain evidence="3">Nm10</strain>
        <strain evidence="4 6">Nm9</strain>
    </source>
</reference>
<evidence type="ECO:0000313" key="9">
    <source>
        <dbReference type="Proteomes" id="UP000244110"/>
    </source>
</evidence>
<dbReference type="PROSITE" id="PS51257">
    <property type="entry name" value="PROKAR_LIPOPROTEIN"/>
    <property type="match status" value="1"/>
</dbReference>
<protein>
    <recommendedName>
        <fullName evidence="10">Lipoprotein</fullName>
    </recommendedName>
</protein>
<evidence type="ECO:0000256" key="1">
    <source>
        <dbReference type="SAM" id="SignalP"/>
    </source>
</evidence>
<evidence type="ECO:0000313" key="6">
    <source>
        <dbReference type="Proteomes" id="UP000181998"/>
    </source>
</evidence>
<dbReference type="Proteomes" id="UP000219335">
    <property type="component" value="Unassembled WGS sequence"/>
</dbReference>
<dbReference type="EMBL" id="FOFX01000016">
    <property type="protein sequence ID" value="SEQ03730.1"/>
    <property type="molecule type" value="Genomic_DNA"/>
</dbReference>
<accession>A0A0S3AIE3</accession>
<feature type="chain" id="PRO_5015044430" description="Lipoprotein" evidence="1">
    <location>
        <begin position="21"/>
        <end position="74"/>
    </location>
</feature>
<sequence length="74" mass="7900">MKYTLLLAATLLVLALSACGGRPSQALPEQEKENYEKLMRGEEIECPHGLDGNGNCLKEGADARPYGGTSKPGH</sequence>
<dbReference type="RefSeq" id="WP_013648516.1">
    <property type="nucleotide sequence ID" value="NZ_CP013341.1"/>
</dbReference>
<dbReference type="EMBL" id="QAOL01000014">
    <property type="protein sequence ID" value="PTQ85335.1"/>
    <property type="molecule type" value="Genomic_DNA"/>
</dbReference>
<feature type="signal peptide" evidence="1">
    <location>
        <begin position="1"/>
        <end position="20"/>
    </location>
</feature>
<dbReference type="OrthoDB" id="8548246at2"/>
<dbReference type="EMBL" id="FNLN01000016">
    <property type="protein sequence ID" value="SDU00289.1"/>
    <property type="molecule type" value="Genomic_DNA"/>
</dbReference>
<name>A0A0S3AIE3_9PROT</name>
<evidence type="ECO:0000313" key="5">
    <source>
        <dbReference type="EMBL" id="SOD19006.1"/>
    </source>
</evidence>
<dbReference type="AlphaFoldDB" id="A0A0S3AIE3"/>
<evidence type="ECO:0000313" key="4">
    <source>
        <dbReference type="EMBL" id="SEQ03730.1"/>
    </source>
</evidence>
<evidence type="ECO:0000313" key="3">
    <source>
        <dbReference type="EMBL" id="SDU00289.1"/>
    </source>
</evidence>
<reference evidence="2 9" key="4">
    <citation type="submission" date="2018-04" db="EMBL/GenBank/DDBJ databases">
        <title>Active sludge and wastewater microbial communities from Klosterneuburg, Austria.</title>
        <authorList>
            <person name="Wagner M."/>
        </authorList>
    </citation>
    <scope>NUCLEOTIDE SEQUENCE [LARGE SCALE GENOMIC DNA]</scope>
    <source>
        <strain evidence="2 9">Nm4</strain>
    </source>
</reference>
<reference evidence="5 8" key="3">
    <citation type="submission" date="2017-09" db="EMBL/GenBank/DDBJ databases">
        <authorList>
            <person name="Ehlers B."/>
            <person name="Leendertz F.H."/>
        </authorList>
    </citation>
    <scope>NUCLEOTIDE SEQUENCE [LARGE SCALE GENOMIC DNA]</scope>
    <source>
        <strain evidence="5 8">Nm42</strain>
    </source>
</reference>
<dbReference type="KEGG" id="nur:ATY38_06525"/>
<dbReference type="Proteomes" id="UP000244110">
    <property type="component" value="Unassembled WGS sequence"/>
</dbReference>
<gene>
    <name evidence="2" type="ORF">C8R28_101445</name>
    <name evidence="3" type="ORF">SAMN05216406_11646</name>
    <name evidence="4" type="ORF">SAMN05421510_101642</name>
    <name evidence="5" type="ORF">SAMN06297164_1959</name>
</gene>
<dbReference type="EMBL" id="OCMU01000001">
    <property type="protein sequence ID" value="SOD19006.1"/>
    <property type="molecule type" value="Genomic_DNA"/>
</dbReference>
<evidence type="ECO:0000313" key="7">
    <source>
        <dbReference type="Proteomes" id="UP000182882"/>
    </source>
</evidence>